<sequence length="44" mass="4642">PPQTPPRAPVGRPLGSQGEARHPPTLDREVTRLVHGPNPALGSQ</sequence>
<feature type="region of interest" description="Disordered" evidence="1">
    <location>
        <begin position="1"/>
        <end position="44"/>
    </location>
</feature>
<organism evidence="2">
    <name type="scientific">Tetraselmis sp. GSL018</name>
    <dbReference type="NCBI Taxonomy" id="582737"/>
    <lineage>
        <taxon>Eukaryota</taxon>
        <taxon>Viridiplantae</taxon>
        <taxon>Chlorophyta</taxon>
        <taxon>core chlorophytes</taxon>
        <taxon>Chlorodendrophyceae</taxon>
        <taxon>Chlorodendrales</taxon>
        <taxon>Chlorodendraceae</taxon>
        <taxon>Tetraselmis</taxon>
    </lineage>
</organism>
<protein>
    <submittedName>
        <fullName evidence="2">Uncharacterized protein</fullName>
    </submittedName>
</protein>
<feature type="compositionally biased region" description="Basic and acidic residues" evidence="1">
    <location>
        <begin position="19"/>
        <end position="32"/>
    </location>
</feature>
<name>A0A061R6G8_9CHLO</name>
<gene>
    <name evidence="2" type="ORF">TSPGSL018_10780</name>
</gene>
<proteinExistence type="predicted"/>
<evidence type="ECO:0000256" key="1">
    <source>
        <dbReference type="SAM" id="MobiDB-lite"/>
    </source>
</evidence>
<feature type="non-terminal residue" evidence="2">
    <location>
        <position position="1"/>
    </location>
</feature>
<reference evidence="2" key="1">
    <citation type="submission" date="2014-05" db="EMBL/GenBank/DDBJ databases">
        <title>The transcriptome of the halophilic microalga Tetraselmis sp. GSL018 isolated from the Great Salt Lake, Utah.</title>
        <authorList>
            <person name="Jinkerson R.E."/>
            <person name="D'Adamo S."/>
            <person name="Posewitz M.C."/>
        </authorList>
    </citation>
    <scope>NUCLEOTIDE SEQUENCE</scope>
    <source>
        <strain evidence="2">GSL018</strain>
    </source>
</reference>
<accession>A0A061R6G8</accession>
<evidence type="ECO:0000313" key="2">
    <source>
        <dbReference type="EMBL" id="JAC67578.1"/>
    </source>
</evidence>
<dbReference type="EMBL" id="GBEZ01018909">
    <property type="protein sequence ID" value="JAC67578.1"/>
    <property type="molecule type" value="Transcribed_RNA"/>
</dbReference>
<dbReference type="AlphaFoldDB" id="A0A061R6G8"/>